<feature type="compositionally biased region" description="Low complexity" evidence="1">
    <location>
        <begin position="157"/>
        <end position="171"/>
    </location>
</feature>
<dbReference type="SMART" id="SM00563">
    <property type="entry name" value="PlsC"/>
    <property type="match status" value="1"/>
</dbReference>
<evidence type="ECO:0000313" key="3">
    <source>
        <dbReference type="EMBL" id="WNG52551.1"/>
    </source>
</evidence>
<evidence type="ECO:0000256" key="1">
    <source>
        <dbReference type="SAM" id="MobiDB-lite"/>
    </source>
</evidence>
<keyword evidence="3" id="KW-0808">Transferase</keyword>
<evidence type="ECO:0000259" key="2">
    <source>
        <dbReference type="SMART" id="SM00563"/>
    </source>
</evidence>
<dbReference type="EMBL" id="CP043494">
    <property type="protein sequence ID" value="WNG52551.1"/>
    <property type="molecule type" value="Genomic_DNA"/>
</dbReference>
<accession>A0ABY9XAX5</accession>
<dbReference type="PANTHER" id="PTHR22753:SF14">
    <property type="entry name" value="MONOACYLGLYCEROL_DIACYLGLYCEROL O-ACYLTRANSFERASE"/>
    <property type="match status" value="1"/>
</dbReference>
<dbReference type="SUPFAM" id="SSF69593">
    <property type="entry name" value="Glycerol-3-phosphate (1)-acyltransferase"/>
    <property type="match status" value="1"/>
</dbReference>
<dbReference type="Proteomes" id="UP001611383">
    <property type="component" value="Chromosome"/>
</dbReference>
<keyword evidence="3" id="KW-0012">Acyltransferase</keyword>
<feature type="compositionally biased region" description="Low complexity" evidence="1">
    <location>
        <begin position="124"/>
        <end position="137"/>
    </location>
</feature>
<dbReference type="Pfam" id="PF01553">
    <property type="entry name" value="Acyltransferase"/>
    <property type="match status" value="1"/>
</dbReference>
<name>A0ABY9XAX5_9BACT</name>
<proteinExistence type="predicted"/>
<sequence length="618" mass="64212">MMAKGVLGNDPFQRGAAQRPSESKAVSPAPAAPEQKKAHAAPPPAKKAAPAKAAKKAPAPKEKPAARAATPKPVESKSAPNKPATTKPHARTAALKPVAVARGKKAETSKGKSPATGSASPRAVVSTPSETASPSSAGRTSPIEARETPPQPEAHLPPEAATTAGAGAGTPVAPPPSPASTPAGAEARAVSEEPTKSRESANAEPPAAEEAEVDAELLERAAEALSAAEALRELERTIGEPLPTGPVSMPGFEDAVATPVAGTVVVEVLDSSQDEYAPSSEAEAVEEARIEVEVEAALAPVLPAASTTTRDIFFTSDSPGAESPRLGARLSGLMSLAKEVAFHALASERFGKTLGSAQGILSAALAGIGVGGGTAIDEYGKDAELGGVLHPVLDFLYERYWRVSVQGASHVPGGPVLLVANHSGALPFDGPMLQQALSRERPDLQEARWLAEDQVFYAPMLGTLINRLGAVRACPENALRLLDELRPVIVFPEGIQGLGKPFAQRYQLKRFGRGGFVKLALRTGAPIVPVAIVGAEETAPLFGKIPARFLGIPYLPVTPPPLPARWTIRFGEPIGMGELPPEAAEDMSQVQRLTERTRESIQGMLQALLKERRSVFAG</sequence>
<evidence type="ECO:0000313" key="4">
    <source>
        <dbReference type="Proteomes" id="UP001611383"/>
    </source>
</evidence>
<dbReference type="PANTHER" id="PTHR22753">
    <property type="entry name" value="TRANSMEMBRANE PROTEIN 68"/>
    <property type="match status" value="1"/>
</dbReference>
<reference evidence="3 4" key="1">
    <citation type="submission" date="2019-08" db="EMBL/GenBank/DDBJ databases">
        <title>Archangium and Cystobacter genomes.</title>
        <authorList>
            <person name="Chen I.-C.K."/>
            <person name="Wielgoss S."/>
        </authorList>
    </citation>
    <scope>NUCLEOTIDE SEQUENCE [LARGE SCALE GENOMIC DNA]</scope>
    <source>
        <strain evidence="3 4">Cbm 6</strain>
    </source>
</reference>
<dbReference type="GO" id="GO:0016746">
    <property type="term" value="F:acyltransferase activity"/>
    <property type="evidence" value="ECO:0007669"/>
    <property type="project" value="UniProtKB-KW"/>
</dbReference>
<feature type="region of interest" description="Disordered" evidence="1">
    <location>
        <begin position="1"/>
        <end position="213"/>
    </location>
</feature>
<gene>
    <name evidence="3" type="ORF">F0U60_23760</name>
</gene>
<feature type="domain" description="Phospholipid/glycerol acyltransferase" evidence="2">
    <location>
        <begin position="416"/>
        <end position="535"/>
    </location>
</feature>
<protein>
    <submittedName>
        <fullName evidence="3">Acyltransferase</fullName>
    </submittedName>
</protein>
<organism evidence="3 4">
    <name type="scientific">Archangium minus</name>
    <dbReference type="NCBI Taxonomy" id="83450"/>
    <lineage>
        <taxon>Bacteria</taxon>
        <taxon>Pseudomonadati</taxon>
        <taxon>Myxococcota</taxon>
        <taxon>Myxococcia</taxon>
        <taxon>Myxococcales</taxon>
        <taxon>Cystobacterineae</taxon>
        <taxon>Archangiaceae</taxon>
        <taxon>Archangium</taxon>
    </lineage>
</organism>
<dbReference type="CDD" id="cd07987">
    <property type="entry name" value="LPLAT_MGAT-like"/>
    <property type="match status" value="1"/>
</dbReference>
<feature type="compositionally biased region" description="Basic and acidic residues" evidence="1">
    <location>
        <begin position="189"/>
        <end position="201"/>
    </location>
</feature>
<keyword evidence="4" id="KW-1185">Reference proteome</keyword>
<dbReference type="InterPro" id="IPR002123">
    <property type="entry name" value="Plipid/glycerol_acylTrfase"/>
</dbReference>